<evidence type="ECO:0000313" key="4">
    <source>
        <dbReference type="Proteomes" id="UP000590511"/>
    </source>
</evidence>
<gene>
    <name evidence="2" type="ORF">Alo02nite_10180</name>
    <name evidence="3" type="ORF">BJ964_007744</name>
</gene>
<dbReference type="Proteomes" id="UP000590511">
    <property type="component" value="Unassembled WGS sequence"/>
</dbReference>
<name>A0A7W7HN43_9ACTN</name>
<evidence type="ECO:0000256" key="1">
    <source>
        <dbReference type="SAM" id="MobiDB-lite"/>
    </source>
</evidence>
<sequence>MWPFAELATRILDPLDIVSPPLSGAMATDTPVSGIPHSAKALAES</sequence>
<organism evidence="3 4">
    <name type="scientific">Actinoplanes lobatus</name>
    <dbReference type="NCBI Taxonomy" id="113568"/>
    <lineage>
        <taxon>Bacteria</taxon>
        <taxon>Bacillati</taxon>
        <taxon>Actinomycetota</taxon>
        <taxon>Actinomycetes</taxon>
        <taxon>Micromonosporales</taxon>
        <taxon>Micromonosporaceae</taxon>
        <taxon>Actinoplanes</taxon>
    </lineage>
</organism>
<reference evidence="2 5" key="2">
    <citation type="submission" date="2021-01" db="EMBL/GenBank/DDBJ databases">
        <title>Whole genome shotgun sequence of Actinoplanes lobatus NBRC 12513.</title>
        <authorList>
            <person name="Komaki H."/>
            <person name="Tamura T."/>
        </authorList>
    </citation>
    <scope>NUCLEOTIDE SEQUENCE [LARGE SCALE GENOMIC DNA]</scope>
    <source>
        <strain evidence="2 5">NBRC 12513</strain>
    </source>
</reference>
<evidence type="ECO:0000313" key="2">
    <source>
        <dbReference type="EMBL" id="GIE38120.1"/>
    </source>
</evidence>
<proteinExistence type="predicted"/>
<protein>
    <submittedName>
        <fullName evidence="3">Uncharacterized protein</fullName>
    </submittedName>
</protein>
<reference evidence="3 4" key="1">
    <citation type="submission" date="2020-08" db="EMBL/GenBank/DDBJ databases">
        <title>Sequencing the genomes of 1000 actinobacteria strains.</title>
        <authorList>
            <person name="Klenk H.-P."/>
        </authorList>
    </citation>
    <scope>NUCLEOTIDE SEQUENCE [LARGE SCALE GENOMIC DNA]</scope>
    <source>
        <strain evidence="3 4">DSM 43150</strain>
    </source>
</reference>
<dbReference type="Proteomes" id="UP000631312">
    <property type="component" value="Unassembled WGS sequence"/>
</dbReference>
<dbReference type="EMBL" id="BOMP01000016">
    <property type="protein sequence ID" value="GIE38120.1"/>
    <property type="molecule type" value="Genomic_DNA"/>
</dbReference>
<keyword evidence="5" id="KW-1185">Reference proteome</keyword>
<evidence type="ECO:0000313" key="5">
    <source>
        <dbReference type="Proteomes" id="UP000631312"/>
    </source>
</evidence>
<dbReference type="EMBL" id="JACHNC010000001">
    <property type="protein sequence ID" value="MBB4753583.1"/>
    <property type="molecule type" value="Genomic_DNA"/>
</dbReference>
<evidence type="ECO:0000313" key="3">
    <source>
        <dbReference type="EMBL" id="MBB4753583.1"/>
    </source>
</evidence>
<accession>A0A7W7HN43</accession>
<comment type="caution">
    <text evidence="3">The sequence shown here is derived from an EMBL/GenBank/DDBJ whole genome shotgun (WGS) entry which is preliminary data.</text>
</comment>
<feature type="region of interest" description="Disordered" evidence="1">
    <location>
        <begin position="26"/>
        <end position="45"/>
    </location>
</feature>
<dbReference type="AlphaFoldDB" id="A0A7W7HN43"/>